<sequence length="371" mass="42032">MKNVAFASKLLLPMARGYLFNTLNVSIEQDVQGTRLYDLSLLLVDQPYLTRSVRRLEYNVASSGEPNVDLLTFSHYKTFLNLPHVSALSISCQDPKIHLSGHPAAIPRFGWRTLLHHYLPAGTLTTLVIQGIGVLTPILDILSTDSLRDFTLDHCMIRPAEAQKGQTPFPLLKRLSLEVAAFSFALPREPRHIYEVFNHLHTLESLKIYGSEAPLLDIFKSYKLIEHLLKTLEIEWDFCYGDVFNLRPGPFEVQCTFKRLEKLRLQGLQHFTLNIKLEIMAHHIYHGERSCHALAKVMSQYQDIFNTCAFPALRTAKIGVVMTVLATSAKSEEAEEYRKDIKRVLEQGLEGFVGEEGLEVSSYVDVFVSGS</sequence>
<dbReference type="Proteomes" id="UP000284842">
    <property type="component" value="Unassembled WGS sequence"/>
</dbReference>
<dbReference type="EMBL" id="NHTK01004808">
    <property type="protein sequence ID" value="PPQ84836.1"/>
    <property type="molecule type" value="Genomic_DNA"/>
</dbReference>
<accession>A0A409X259</accession>
<evidence type="ECO:0000313" key="2">
    <source>
        <dbReference type="Proteomes" id="UP000284842"/>
    </source>
</evidence>
<dbReference type="Gene3D" id="3.80.10.10">
    <property type="entry name" value="Ribonuclease Inhibitor"/>
    <property type="match status" value="1"/>
</dbReference>
<organism evidence="1 2">
    <name type="scientific">Panaeolus cyanescens</name>
    <dbReference type="NCBI Taxonomy" id="181874"/>
    <lineage>
        <taxon>Eukaryota</taxon>
        <taxon>Fungi</taxon>
        <taxon>Dikarya</taxon>
        <taxon>Basidiomycota</taxon>
        <taxon>Agaricomycotina</taxon>
        <taxon>Agaricomycetes</taxon>
        <taxon>Agaricomycetidae</taxon>
        <taxon>Agaricales</taxon>
        <taxon>Agaricineae</taxon>
        <taxon>Galeropsidaceae</taxon>
        <taxon>Panaeolus</taxon>
    </lineage>
</organism>
<evidence type="ECO:0000313" key="1">
    <source>
        <dbReference type="EMBL" id="PPQ84836.1"/>
    </source>
</evidence>
<reference evidence="1 2" key="1">
    <citation type="journal article" date="2018" name="Evol. Lett.">
        <title>Horizontal gene cluster transfer increased hallucinogenic mushroom diversity.</title>
        <authorList>
            <person name="Reynolds H.T."/>
            <person name="Vijayakumar V."/>
            <person name="Gluck-Thaler E."/>
            <person name="Korotkin H.B."/>
            <person name="Matheny P.B."/>
            <person name="Slot J.C."/>
        </authorList>
    </citation>
    <scope>NUCLEOTIDE SEQUENCE [LARGE SCALE GENOMIC DNA]</scope>
    <source>
        <strain evidence="1 2">2629</strain>
    </source>
</reference>
<proteinExistence type="predicted"/>
<evidence type="ECO:0008006" key="3">
    <source>
        <dbReference type="Google" id="ProtNLM"/>
    </source>
</evidence>
<protein>
    <recommendedName>
        <fullName evidence="3">F-box domain-containing protein</fullName>
    </recommendedName>
</protein>
<keyword evidence="2" id="KW-1185">Reference proteome</keyword>
<dbReference type="AlphaFoldDB" id="A0A409X259"/>
<dbReference type="InterPro" id="IPR032675">
    <property type="entry name" value="LRR_dom_sf"/>
</dbReference>
<gene>
    <name evidence="1" type="ORF">CVT24_013330</name>
</gene>
<comment type="caution">
    <text evidence="1">The sequence shown here is derived from an EMBL/GenBank/DDBJ whole genome shotgun (WGS) entry which is preliminary data.</text>
</comment>
<dbReference type="InParanoid" id="A0A409X259"/>
<name>A0A409X259_9AGAR</name>